<dbReference type="InterPro" id="IPR050475">
    <property type="entry name" value="Prenyltransferase_related"/>
</dbReference>
<feature type="transmembrane region" description="Helical" evidence="12">
    <location>
        <begin position="143"/>
        <end position="165"/>
    </location>
</feature>
<evidence type="ECO:0000256" key="12">
    <source>
        <dbReference type="HAMAP-Rule" id="MF_01286"/>
    </source>
</evidence>
<feature type="transmembrane region" description="Helical" evidence="12">
    <location>
        <begin position="240"/>
        <end position="262"/>
    </location>
</feature>
<keyword evidence="11 12" id="KW-1208">Phospholipid metabolism</keyword>
<keyword evidence="8 12" id="KW-0443">Lipid metabolism</keyword>
<keyword evidence="10 12" id="KW-0594">Phospholipid biosynthesis</keyword>
<gene>
    <name evidence="13" type="ORF">MSBRM_0817</name>
</gene>
<comment type="function">
    <text evidence="12">Prenyltransferase that catalyzes the transfer of the geranylgeranyl moiety of geranylgeranyl diphosphate (GGPP) to the C2 hydroxyl of (S)-3-O-geranylgeranylglyceryl phosphate (GGGP). This reaction is the second ether-bond-formation step in the biosynthesis of archaeal membrane lipids.</text>
</comment>
<dbReference type="GO" id="GO:0046474">
    <property type="term" value="P:glycerophospholipid biosynthetic process"/>
    <property type="evidence" value="ECO:0007669"/>
    <property type="project" value="UniProtKB-UniRule"/>
</dbReference>
<evidence type="ECO:0000256" key="4">
    <source>
        <dbReference type="ARBA" id="ARBA00022679"/>
    </source>
</evidence>
<organism evidence="13 14">
    <name type="scientific">Methanosarcina barkeri MS</name>
    <dbReference type="NCBI Taxonomy" id="1434108"/>
    <lineage>
        <taxon>Archaea</taxon>
        <taxon>Methanobacteriati</taxon>
        <taxon>Methanobacteriota</taxon>
        <taxon>Stenosarchaea group</taxon>
        <taxon>Methanomicrobia</taxon>
        <taxon>Methanosarcinales</taxon>
        <taxon>Methanosarcinaceae</taxon>
        <taxon>Methanosarcina</taxon>
    </lineage>
</organism>
<evidence type="ECO:0000313" key="14">
    <source>
        <dbReference type="Proteomes" id="UP000033033"/>
    </source>
</evidence>
<dbReference type="InterPro" id="IPR023547">
    <property type="entry name" value="DGGGP_synth"/>
</dbReference>
<keyword evidence="6 12" id="KW-0460">Magnesium</keyword>
<dbReference type="RefSeq" id="WP_048154778.1">
    <property type="nucleotide sequence ID" value="NZ_CP009528.1"/>
</dbReference>
<dbReference type="KEGG" id="mby:MSBRM_0817"/>
<dbReference type="Gene3D" id="1.20.120.1780">
    <property type="entry name" value="UbiA prenyltransferase"/>
    <property type="match status" value="1"/>
</dbReference>
<comment type="subcellular location">
    <subcellularLocation>
        <location evidence="1 12">Cell membrane</location>
        <topology evidence="1 12">Multi-pass membrane protein</topology>
    </subcellularLocation>
</comment>
<protein>
    <recommendedName>
        <fullName evidence="12">Digeranylgeranylglyceryl phosphate synthase</fullName>
        <shortName evidence="12">DGGGP synthase</shortName>
        <shortName evidence="12">DGGGPS</shortName>
        <ecNumber evidence="12">2.5.1.42</ecNumber>
    </recommendedName>
    <alternativeName>
        <fullName evidence="12">(S)-2,3-di-O-geranylgeranylglyceryl phosphate synthase</fullName>
    </alternativeName>
    <alternativeName>
        <fullName evidence="12">Geranylgeranylglycerol-phosphate geranylgeranyltransferase</fullName>
    </alternativeName>
</protein>
<dbReference type="UniPathway" id="UPA00940"/>
<comment type="similarity">
    <text evidence="12">Belongs to the UbiA prenyltransferase family. DGGGP synthase subfamily.</text>
</comment>
<keyword evidence="9 12" id="KW-0472">Membrane</keyword>
<keyword evidence="7 12" id="KW-1133">Transmembrane helix</keyword>
<comment type="catalytic activity">
    <reaction evidence="12">
        <text>sn-3-O-(geranylgeranyl)glycerol 1-phosphate + (2E,6E,10E)-geranylgeranyl diphosphate = 2,3-bis-O-(geranylgeranyl)-sn-glycerol 1-phosphate + diphosphate</text>
        <dbReference type="Rhea" id="RHEA:18109"/>
        <dbReference type="ChEBI" id="CHEBI:33019"/>
        <dbReference type="ChEBI" id="CHEBI:57677"/>
        <dbReference type="ChEBI" id="CHEBI:58756"/>
        <dbReference type="ChEBI" id="CHEBI:58837"/>
        <dbReference type="EC" id="2.5.1.42"/>
    </reaction>
</comment>
<evidence type="ECO:0000256" key="10">
    <source>
        <dbReference type="ARBA" id="ARBA00023209"/>
    </source>
</evidence>
<dbReference type="Pfam" id="PF01040">
    <property type="entry name" value="UbiA"/>
    <property type="match status" value="1"/>
</dbReference>
<dbReference type="Gene3D" id="1.10.357.140">
    <property type="entry name" value="UbiA prenyltransferase"/>
    <property type="match status" value="1"/>
</dbReference>
<dbReference type="GeneID" id="24844028"/>
<name>A0A0E3QSH8_METBA</name>
<evidence type="ECO:0000256" key="9">
    <source>
        <dbReference type="ARBA" id="ARBA00023136"/>
    </source>
</evidence>
<dbReference type="PANTHER" id="PTHR42723:SF1">
    <property type="entry name" value="CHLOROPHYLL SYNTHASE, CHLOROPLASTIC"/>
    <property type="match status" value="1"/>
</dbReference>
<proteinExistence type="inferred from homology"/>
<dbReference type="GO" id="GO:0047295">
    <property type="term" value="F:geranylgeranylglycerol-phosphate geranylgeranyltransferase activity"/>
    <property type="evidence" value="ECO:0007669"/>
    <property type="project" value="UniProtKB-UniRule"/>
</dbReference>
<accession>A0A0E3QSH8</accession>
<keyword evidence="3 12" id="KW-0444">Lipid biosynthesis</keyword>
<dbReference type="HOGENOM" id="CLU_073311_1_1_2"/>
<feature type="transmembrane region" description="Helical" evidence="12">
    <location>
        <begin position="48"/>
        <end position="67"/>
    </location>
</feature>
<dbReference type="AlphaFoldDB" id="A0A0E3QSH8"/>
<evidence type="ECO:0000256" key="11">
    <source>
        <dbReference type="ARBA" id="ARBA00023264"/>
    </source>
</evidence>
<dbReference type="Proteomes" id="UP000033033">
    <property type="component" value="Chromosome"/>
</dbReference>
<keyword evidence="14" id="KW-1185">Reference proteome</keyword>
<feature type="transmembrane region" description="Helical" evidence="12">
    <location>
        <begin position="274"/>
        <end position="291"/>
    </location>
</feature>
<evidence type="ECO:0000256" key="6">
    <source>
        <dbReference type="ARBA" id="ARBA00022842"/>
    </source>
</evidence>
<dbReference type="NCBIfam" id="NF009521">
    <property type="entry name" value="PRK12882.1"/>
    <property type="match status" value="1"/>
</dbReference>
<keyword evidence="2 12" id="KW-1003">Cell membrane</keyword>
<keyword evidence="5 12" id="KW-0812">Transmembrane</keyword>
<feature type="transmembrane region" description="Helical" evidence="12">
    <location>
        <begin position="100"/>
        <end position="131"/>
    </location>
</feature>
<feature type="transmembrane region" description="Helical" evidence="12">
    <location>
        <begin position="18"/>
        <end position="36"/>
    </location>
</feature>
<evidence type="ECO:0000256" key="7">
    <source>
        <dbReference type="ARBA" id="ARBA00022989"/>
    </source>
</evidence>
<dbReference type="InterPro" id="IPR044878">
    <property type="entry name" value="UbiA_sf"/>
</dbReference>
<dbReference type="HAMAP" id="MF_01286">
    <property type="entry name" value="DGGGP_synth"/>
    <property type="match status" value="1"/>
</dbReference>
<reference evidence="13 14" key="1">
    <citation type="submission" date="2014-07" db="EMBL/GenBank/DDBJ databases">
        <title>Methanogenic archaea and the global carbon cycle.</title>
        <authorList>
            <person name="Henriksen J.R."/>
            <person name="Luke J."/>
            <person name="Reinhart S."/>
            <person name="Benedict M.N."/>
            <person name="Youngblut N.D."/>
            <person name="Metcalf M.E."/>
            <person name="Whitaker R.J."/>
            <person name="Metcalf W.W."/>
        </authorList>
    </citation>
    <scope>NUCLEOTIDE SEQUENCE [LARGE SCALE GENOMIC DNA]</scope>
    <source>
        <strain evidence="13 14">MS</strain>
    </source>
</reference>
<evidence type="ECO:0000256" key="3">
    <source>
        <dbReference type="ARBA" id="ARBA00022516"/>
    </source>
</evidence>
<comment type="cofactor">
    <cofactor evidence="12">
        <name>Mg(2+)</name>
        <dbReference type="ChEBI" id="CHEBI:18420"/>
    </cofactor>
</comment>
<dbReference type="PATRIC" id="fig|1434108.4.peg.987"/>
<evidence type="ECO:0000256" key="2">
    <source>
        <dbReference type="ARBA" id="ARBA00022475"/>
    </source>
</evidence>
<sequence>MSASVRTYLEIMRYENCLMASFAAIIGTLIAFNILASNASSSYSPGEFPLFYSVLILLAVFLISGAGNTINDYFDVRIDSINRPERPIPSGRIKLKEALYFSYLLFAFGTLLAFSINLICGIIALFNSLLLIFYAKTLKGTPLLGNMSIGYLTGSSFLFGASVFGLEGLKALFVLFLLAALAITAREIVKDIEDMEGDKMEGADTLPLRVGAKKASYLAALIGFLAVVFSPLPYRLSILGLHYLYFVLLADLGFLAAIYQLLARNNPTKSSKMFKIAMFFALIAFIAGVIFPG</sequence>
<dbReference type="STRING" id="1434108.MSBRM_0817"/>
<evidence type="ECO:0000313" key="13">
    <source>
        <dbReference type="EMBL" id="AKB53815.1"/>
    </source>
</evidence>
<feature type="transmembrane region" description="Helical" evidence="12">
    <location>
        <begin position="171"/>
        <end position="189"/>
    </location>
</feature>
<keyword evidence="4 12" id="KW-0808">Transferase</keyword>
<dbReference type="GO" id="GO:0000287">
    <property type="term" value="F:magnesium ion binding"/>
    <property type="evidence" value="ECO:0007669"/>
    <property type="project" value="UniProtKB-UniRule"/>
</dbReference>
<feature type="transmembrane region" description="Helical" evidence="12">
    <location>
        <begin position="215"/>
        <end position="234"/>
    </location>
</feature>
<evidence type="ECO:0000256" key="8">
    <source>
        <dbReference type="ARBA" id="ARBA00023098"/>
    </source>
</evidence>
<dbReference type="CDD" id="cd13961">
    <property type="entry name" value="PT_UbiA_DGGGPS"/>
    <property type="match status" value="1"/>
</dbReference>
<dbReference type="PANTHER" id="PTHR42723">
    <property type="entry name" value="CHLOROPHYLL SYNTHASE"/>
    <property type="match status" value="1"/>
</dbReference>
<dbReference type="GO" id="GO:0005886">
    <property type="term" value="C:plasma membrane"/>
    <property type="evidence" value="ECO:0007669"/>
    <property type="project" value="UniProtKB-SubCell"/>
</dbReference>
<dbReference type="EMBL" id="CP009528">
    <property type="protein sequence ID" value="AKB53815.1"/>
    <property type="molecule type" value="Genomic_DNA"/>
</dbReference>
<dbReference type="InterPro" id="IPR000537">
    <property type="entry name" value="UbiA_prenyltransferase"/>
</dbReference>
<evidence type="ECO:0000256" key="5">
    <source>
        <dbReference type="ARBA" id="ARBA00022692"/>
    </source>
</evidence>
<evidence type="ECO:0000256" key="1">
    <source>
        <dbReference type="ARBA" id="ARBA00004651"/>
    </source>
</evidence>
<dbReference type="EC" id="2.5.1.42" evidence="12"/>
<comment type="pathway">
    <text evidence="12">Membrane lipid metabolism; glycerophospholipid metabolism.</text>
</comment>